<protein>
    <submittedName>
        <fullName evidence="1">Uncharacterized protein</fullName>
    </submittedName>
</protein>
<gene>
    <name evidence="1" type="ORF">JIN84_05905</name>
</gene>
<evidence type="ECO:0000313" key="1">
    <source>
        <dbReference type="EMBL" id="MBK1815136.1"/>
    </source>
</evidence>
<sequence length="141" mass="15400">METRADRFTIRHYEPADYPMLEEWWEGHGAPPMHEDMIPVSTCVVMMDGEPVASGSVFPCNNNFVAFFHGMVTRPGLGMREARLALEALQDGLDIIMRTGGHTLLLGTVPEGAMLRGAKIMGFSPTGGPVQGVGRFVKPLN</sequence>
<dbReference type="EMBL" id="JAENIK010000005">
    <property type="protein sequence ID" value="MBK1815136.1"/>
    <property type="molecule type" value="Genomic_DNA"/>
</dbReference>
<accession>A0A934VAR1</accession>
<dbReference type="SUPFAM" id="SSF55729">
    <property type="entry name" value="Acyl-CoA N-acyltransferases (Nat)"/>
    <property type="match status" value="1"/>
</dbReference>
<comment type="caution">
    <text evidence="1">The sequence shown here is derived from an EMBL/GenBank/DDBJ whole genome shotgun (WGS) entry which is preliminary data.</text>
</comment>
<dbReference type="RefSeq" id="WP_200350106.1">
    <property type="nucleotide sequence ID" value="NZ_BAABHZ010000005.1"/>
</dbReference>
<proteinExistence type="predicted"/>
<evidence type="ECO:0000313" key="2">
    <source>
        <dbReference type="Proteomes" id="UP000600139"/>
    </source>
</evidence>
<reference evidence="1" key="1">
    <citation type="submission" date="2021-01" db="EMBL/GenBank/DDBJ databases">
        <title>Modified the classification status of verrucomicrobia.</title>
        <authorList>
            <person name="Feng X."/>
        </authorList>
    </citation>
    <scope>NUCLEOTIDE SEQUENCE</scope>
    <source>
        <strain evidence="1">JCM 18052</strain>
    </source>
</reference>
<keyword evidence="2" id="KW-1185">Reference proteome</keyword>
<dbReference type="AlphaFoldDB" id="A0A934VAR1"/>
<dbReference type="InterPro" id="IPR016181">
    <property type="entry name" value="Acyl_CoA_acyltransferase"/>
</dbReference>
<organism evidence="1 2">
    <name type="scientific">Luteolibacter yonseiensis</name>
    <dbReference type="NCBI Taxonomy" id="1144680"/>
    <lineage>
        <taxon>Bacteria</taxon>
        <taxon>Pseudomonadati</taxon>
        <taxon>Verrucomicrobiota</taxon>
        <taxon>Verrucomicrobiia</taxon>
        <taxon>Verrucomicrobiales</taxon>
        <taxon>Verrucomicrobiaceae</taxon>
        <taxon>Luteolibacter</taxon>
    </lineage>
</organism>
<dbReference type="Proteomes" id="UP000600139">
    <property type="component" value="Unassembled WGS sequence"/>
</dbReference>
<name>A0A934VAR1_9BACT</name>